<dbReference type="InterPro" id="IPR036779">
    <property type="entry name" value="LysM_dom_sf"/>
</dbReference>
<protein>
    <recommendedName>
        <fullName evidence="2">LysM domain-containing protein</fullName>
    </recommendedName>
</protein>
<comment type="caution">
    <text evidence="3">The sequence shown here is derived from an EMBL/GenBank/DDBJ whole genome shotgun (WGS) entry which is preliminary data.</text>
</comment>
<dbReference type="Proteomes" id="UP001500945">
    <property type="component" value="Unassembled WGS sequence"/>
</dbReference>
<keyword evidence="1" id="KW-1133">Transmembrane helix</keyword>
<gene>
    <name evidence="3" type="ORF">GCM10023168_25970</name>
</gene>
<sequence>MNSTVNSIKRSRIAFRSALALTVACLFASWLWRVVAGVADRLSLGAPPDAAELVTGVAAAAALAGLGWLALGIVLELVALVPGSVGRGARSVTEALTPRLVRRSLGALLGLGVVAGLAPGTSLAAPAPAKAVATAPLPDPGFRPLPDPGWSTPDAVTPATGWVPAVPPVRPQPDVRVLSGAPRETDLAPADVVVTRGDSLWSIASRHLGPGATDAEVAEAWPAWFEANRHVIGADPDLLLPGQVLRAPDPASAS</sequence>
<keyword evidence="1" id="KW-0812">Transmembrane</keyword>
<evidence type="ECO:0000313" key="3">
    <source>
        <dbReference type="EMBL" id="GAA4408485.1"/>
    </source>
</evidence>
<dbReference type="CDD" id="cd00118">
    <property type="entry name" value="LysM"/>
    <property type="match status" value="1"/>
</dbReference>
<evidence type="ECO:0000259" key="2">
    <source>
        <dbReference type="Pfam" id="PF01476"/>
    </source>
</evidence>
<proteinExistence type="predicted"/>
<dbReference type="EMBL" id="BAABGM010000015">
    <property type="protein sequence ID" value="GAA4408485.1"/>
    <property type="molecule type" value="Genomic_DNA"/>
</dbReference>
<keyword evidence="1" id="KW-0472">Membrane</keyword>
<name>A0ABP8KKW1_9MICO</name>
<feature type="domain" description="LysM" evidence="2">
    <location>
        <begin position="193"/>
        <end position="207"/>
    </location>
</feature>
<dbReference type="Pfam" id="PF01476">
    <property type="entry name" value="LysM"/>
    <property type="match status" value="1"/>
</dbReference>
<dbReference type="InterPro" id="IPR018392">
    <property type="entry name" value="LysM"/>
</dbReference>
<organism evidence="3 4">
    <name type="scientific">Fodinibacter luteus</name>
    <dbReference type="NCBI Taxonomy" id="552064"/>
    <lineage>
        <taxon>Bacteria</taxon>
        <taxon>Bacillati</taxon>
        <taxon>Actinomycetota</taxon>
        <taxon>Actinomycetes</taxon>
        <taxon>Micrococcales</taxon>
        <taxon>Intrasporangiaceae</taxon>
        <taxon>Fodinibacter (ex Wang et al. 2009)</taxon>
    </lineage>
</organism>
<dbReference type="Gene3D" id="3.10.350.10">
    <property type="entry name" value="LysM domain"/>
    <property type="match status" value="1"/>
</dbReference>
<dbReference type="RefSeq" id="WP_345206659.1">
    <property type="nucleotide sequence ID" value="NZ_BAABGM010000015.1"/>
</dbReference>
<reference evidence="4" key="1">
    <citation type="journal article" date="2019" name="Int. J. Syst. Evol. Microbiol.">
        <title>The Global Catalogue of Microorganisms (GCM) 10K type strain sequencing project: providing services to taxonomists for standard genome sequencing and annotation.</title>
        <authorList>
            <consortium name="The Broad Institute Genomics Platform"/>
            <consortium name="The Broad Institute Genome Sequencing Center for Infectious Disease"/>
            <person name="Wu L."/>
            <person name="Ma J."/>
        </authorList>
    </citation>
    <scope>NUCLEOTIDE SEQUENCE [LARGE SCALE GENOMIC DNA]</scope>
    <source>
        <strain evidence="4">JCM 17809</strain>
    </source>
</reference>
<keyword evidence="4" id="KW-1185">Reference proteome</keyword>
<evidence type="ECO:0000256" key="1">
    <source>
        <dbReference type="SAM" id="Phobius"/>
    </source>
</evidence>
<accession>A0ABP8KKW1</accession>
<feature type="transmembrane region" description="Helical" evidence="1">
    <location>
        <begin position="60"/>
        <end position="81"/>
    </location>
</feature>
<evidence type="ECO:0000313" key="4">
    <source>
        <dbReference type="Proteomes" id="UP001500945"/>
    </source>
</evidence>